<organism evidence="4">
    <name type="scientific">marine sediment metagenome</name>
    <dbReference type="NCBI Taxonomy" id="412755"/>
    <lineage>
        <taxon>unclassified sequences</taxon>
        <taxon>metagenomes</taxon>
        <taxon>ecological metagenomes</taxon>
    </lineage>
</organism>
<reference evidence="4" key="1">
    <citation type="journal article" date="2014" name="Front. Microbiol.">
        <title>High frequency of phylogenetically diverse reductive dehalogenase-homologous genes in deep subseafloor sedimentary metagenomes.</title>
        <authorList>
            <person name="Kawai M."/>
            <person name="Futagami T."/>
            <person name="Toyoda A."/>
            <person name="Takaki Y."/>
            <person name="Nishi S."/>
            <person name="Hori S."/>
            <person name="Arai W."/>
            <person name="Tsubouchi T."/>
            <person name="Morono Y."/>
            <person name="Uchiyama I."/>
            <person name="Ito T."/>
            <person name="Fujiyama A."/>
            <person name="Inagaki F."/>
            <person name="Takami H."/>
        </authorList>
    </citation>
    <scope>NUCLEOTIDE SEQUENCE</scope>
    <source>
        <strain evidence="4">Expedition CK06-06</strain>
    </source>
</reference>
<keyword evidence="3" id="KW-0411">Iron-sulfur</keyword>
<evidence type="ECO:0008006" key="5">
    <source>
        <dbReference type="Google" id="ProtNLM"/>
    </source>
</evidence>
<dbReference type="InterPro" id="IPR041921">
    <property type="entry name" value="NuoE_N"/>
</dbReference>
<keyword evidence="1" id="KW-0479">Metal-binding</keyword>
<keyword evidence="2" id="KW-0408">Iron</keyword>
<dbReference type="InterPro" id="IPR028431">
    <property type="entry name" value="NADP_DH_HndA-like"/>
</dbReference>
<dbReference type="PANTHER" id="PTHR43342:SF1">
    <property type="entry name" value="BIFURCATING [FEFE] HYDROGENASE GAMMA SUBUNIT"/>
    <property type="match status" value="1"/>
</dbReference>
<dbReference type="PANTHER" id="PTHR43342">
    <property type="entry name" value="NADH-QUINONE OXIDOREDUCTASE, E SUBUNIT"/>
    <property type="match status" value="1"/>
</dbReference>
<comment type="caution">
    <text evidence="4">The sequence shown here is derived from an EMBL/GenBank/DDBJ whole genome shotgun (WGS) entry which is preliminary data.</text>
</comment>
<gene>
    <name evidence="4" type="ORF">S03H2_07272</name>
</gene>
<name>X1EQU6_9ZZZZ</name>
<dbReference type="GO" id="GO:0051536">
    <property type="term" value="F:iron-sulfur cluster binding"/>
    <property type="evidence" value="ECO:0007669"/>
    <property type="project" value="UniProtKB-KW"/>
</dbReference>
<dbReference type="Pfam" id="PF01257">
    <property type="entry name" value="2Fe-2S_thioredx"/>
    <property type="match status" value="1"/>
</dbReference>
<dbReference type="InterPro" id="IPR042128">
    <property type="entry name" value="NuoE_dom"/>
</dbReference>
<proteinExistence type="predicted"/>
<accession>X1EQU6</accession>
<dbReference type="SUPFAM" id="SSF52833">
    <property type="entry name" value="Thioredoxin-like"/>
    <property type="match status" value="1"/>
</dbReference>
<dbReference type="GO" id="GO:0046872">
    <property type="term" value="F:metal ion binding"/>
    <property type="evidence" value="ECO:0007669"/>
    <property type="project" value="UniProtKB-KW"/>
</dbReference>
<evidence type="ECO:0000256" key="1">
    <source>
        <dbReference type="ARBA" id="ARBA00022723"/>
    </source>
</evidence>
<dbReference type="Gene3D" id="1.10.10.1590">
    <property type="entry name" value="NADH-quinone oxidoreductase subunit E"/>
    <property type="match status" value="1"/>
</dbReference>
<sequence length="170" mass="18704">PFRINSSPSPFQGEGDKGGEVLRQPLNQLEGKIGSILDNYQSDKRLLVSILQDIQAEYNYLPREALTQISQDLSVPLSQVYSVATFFKAFSLTPRGRHIINVCLGTACHVRGAARVLETIERELGIKSGDTTEDLKYTLADAEGEGSIQYNEDFGILNRLADFLEGEGAP</sequence>
<dbReference type="CDD" id="cd03064">
    <property type="entry name" value="TRX_Fd_NuoE"/>
    <property type="match status" value="1"/>
</dbReference>
<dbReference type="Gene3D" id="3.40.30.10">
    <property type="entry name" value="Glutaredoxin"/>
    <property type="match status" value="1"/>
</dbReference>
<evidence type="ECO:0000256" key="2">
    <source>
        <dbReference type="ARBA" id="ARBA00023004"/>
    </source>
</evidence>
<evidence type="ECO:0000256" key="3">
    <source>
        <dbReference type="ARBA" id="ARBA00023014"/>
    </source>
</evidence>
<dbReference type="AlphaFoldDB" id="X1EQU6"/>
<dbReference type="EMBL" id="BARU01003324">
    <property type="protein sequence ID" value="GAH22700.1"/>
    <property type="molecule type" value="Genomic_DNA"/>
</dbReference>
<dbReference type="InterPro" id="IPR036249">
    <property type="entry name" value="Thioredoxin-like_sf"/>
</dbReference>
<evidence type="ECO:0000313" key="4">
    <source>
        <dbReference type="EMBL" id="GAH22700.1"/>
    </source>
</evidence>
<feature type="non-terminal residue" evidence="4">
    <location>
        <position position="1"/>
    </location>
</feature>
<protein>
    <recommendedName>
        <fullName evidence="5">NAD(P)H-dependent oxidoreductase subunit E</fullName>
    </recommendedName>
</protein>